<reference evidence="2 3" key="1">
    <citation type="submission" date="2022-10" db="EMBL/GenBank/DDBJ databases">
        <title>Janthinobacterium sp. hw3 Genome sequencing.</title>
        <authorList>
            <person name="Park S."/>
        </authorList>
    </citation>
    <scope>NUCLEOTIDE SEQUENCE [LARGE SCALE GENOMIC DNA]</scope>
    <source>
        <strain evidence="3">hw3</strain>
    </source>
</reference>
<evidence type="ECO:0000313" key="2">
    <source>
        <dbReference type="EMBL" id="MDC8760206.1"/>
    </source>
</evidence>
<dbReference type="Pfam" id="PF03372">
    <property type="entry name" value="Exo_endo_phos"/>
    <property type="match status" value="1"/>
</dbReference>
<dbReference type="PANTHER" id="PTHR14859:SF1">
    <property type="entry name" value="PGAP2-INTERACTING PROTEIN"/>
    <property type="match status" value="1"/>
</dbReference>
<sequence length="272" mass="29702">MKIRVATYNIHKGVSSVRGQPRVHALKQAIGLFDAEVVFLQEVQGRHDRHAAQYGAASHGHRHWPDTAQHEFFAGASHHSAYGMNAVYDHGHHGNALLSAFPIGATRNHDVSDHAFEQRGILHCVLNTPAADVHCYVVHLGLFEAGRGRQTAALIEAVMASAPHGEPVIIAGDFNDWRNSLGGKLRDALGVSEVFDQRASNSALGDLVRQLARRQARPAPAPARTFPAALPCFRLDRIYVRGFEVETAQVMHGTLWARLSDHAPIVATLKLA</sequence>
<dbReference type="Proteomes" id="UP001221208">
    <property type="component" value="Unassembled WGS sequence"/>
</dbReference>
<dbReference type="EMBL" id="JAQQXR010000011">
    <property type="protein sequence ID" value="MDC8760206.1"/>
    <property type="molecule type" value="Genomic_DNA"/>
</dbReference>
<dbReference type="SUPFAM" id="SSF56219">
    <property type="entry name" value="DNase I-like"/>
    <property type="match status" value="1"/>
</dbReference>
<proteinExistence type="predicted"/>
<gene>
    <name evidence="2" type="ORF">OIK44_21685</name>
</gene>
<keyword evidence="2" id="KW-0378">Hydrolase</keyword>
<dbReference type="PANTHER" id="PTHR14859">
    <property type="entry name" value="CALCOFLUOR WHITE HYPERSENSITIVE PROTEIN PRECURSOR"/>
    <property type="match status" value="1"/>
</dbReference>
<protein>
    <submittedName>
        <fullName evidence="2">Endonuclease/exonuclease/phosphatase family protein</fullName>
    </submittedName>
</protein>
<dbReference type="InterPro" id="IPR005135">
    <property type="entry name" value="Endo/exonuclease/phosphatase"/>
</dbReference>
<comment type="caution">
    <text evidence="2">The sequence shown here is derived from an EMBL/GenBank/DDBJ whole genome shotgun (WGS) entry which is preliminary data.</text>
</comment>
<accession>A0ABT5K5Z7</accession>
<name>A0ABT5K5Z7_9BURK</name>
<dbReference type="RefSeq" id="WP_273673859.1">
    <property type="nucleotide sequence ID" value="NZ_JAQQXR010000011.1"/>
</dbReference>
<organism evidence="2 3">
    <name type="scientific">Janthinobacterium fluminis</name>
    <dbReference type="NCBI Taxonomy" id="2987524"/>
    <lineage>
        <taxon>Bacteria</taxon>
        <taxon>Pseudomonadati</taxon>
        <taxon>Pseudomonadota</taxon>
        <taxon>Betaproteobacteria</taxon>
        <taxon>Burkholderiales</taxon>
        <taxon>Oxalobacteraceae</taxon>
        <taxon>Janthinobacterium</taxon>
    </lineage>
</organism>
<dbReference type="GO" id="GO:0004519">
    <property type="term" value="F:endonuclease activity"/>
    <property type="evidence" value="ECO:0007669"/>
    <property type="project" value="UniProtKB-KW"/>
</dbReference>
<keyword evidence="2" id="KW-0255">Endonuclease</keyword>
<dbReference type="Gene3D" id="3.60.10.10">
    <property type="entry name" value="Endonuclease/exonuclease/phosphatase"/>
    <property type="match status" value="1"/>
</dbReference>
<feature type="domain" description="Endonuclease/exonuclease/phosphatase" evidence="1">
    <location>
        <begin position="6"/>
        <end position="262"/>
    </location>
</feature>
<dbReference type="InterPro" id="IPR036691">
    <property type="entry name" value="Endo/exonu/phosph_ase_sf"/>
</dbReference>
<evidence type="ECO:0000313" key="3">
    <source>
        <dbReference type="Proteomes" id="UP001221208"/>
    </source>
</evidence>
<keyword evidence="3" id="KW-1185">Reference proteome</keyword>
<evidence type="ECO:0000259" key="1">
    <source>
        <dbReference type="Pfam" id="PF03372"/>
    </source>
</evidence>
<dbReference type="InterPro" id="IPR051916">
    <property type="entry name" value="GPI-anchor_lipid_remodeler"/>
</dbReference>
<keyword evidence="2" id="KW-0540">Nuclease</keyword>